<dbReference type="PANTHER" id="PTHR46553">
    <property type="entry name" value="ADENINE NUCLEOTIDE ALPHA HYDROLASES-LIKE SUPERFAMILY PROTEIN"/>
    <property type="match status" value="1"/>
</dbReference>
<dbReference type="PRINTS" id="PR01438">
    <property type="entry name" value="UNVRSLSTRESS"/>
</dbReference>
<protein>
    <submittedName>
        <fullName evidence="3">Nucleotide-binding universal stress protein, UspA family</fullName>
    </submittedName>
</protein>
<dbReference type="STRING" id="1005945.SAMN05216561_11143"/>
<proteinExistence type="inferred from homology"/>
<sequence>MSRSLDPASIRGRIVVADDGSDHADRAVRWAAEQASLEHRGLAVVSVGDKASKLADEAVAAARLLHPDLSVTGAALSGDPRQVLIDASTQAYMLVVGSRGRGAVRSMLLGSVSATVSAHAACPVVVCRPSTVGDAHAGVVVGADATLESLPVIEFAYRQASLRDYSLTVLHSFWDAAAAVAQYHEARGKQAAWPELEDLRASLSESVAGLAEKYPDVPVTLTLKHGFADEALSPRHVGWDMIVVGRHPMTSLSRLLTGSIATSVIERAHATVVVVPQEPRSS</sequence>
<dbReference type="InterPro" id="IPR006016">
    <property type="entry name" value="UspA"/>
</dbReference>
<dbReference type="InterPro" id="IPR014729">
    <property type="entry name" value="Rossmann-like_a/b/a_fold"/>
</dbReference>
<comment type="similarity">
    <text evidence="1">Belongs to the universal stress protein A family.</text>
</comment>
<dbReference type="RefSeq" id="WP_170259154.1">
    <property type="nucleotide sequence ID" value="NZ_BKAF01000013.1"/>
</dbReference>
<evidence type="ECO:0000313" key="4">
    <source>
        <dbReference type="Proteomes" id="UP000198649"/>
    </source>
</evidence>
<evidence type="ECO:0000259" key="2">
    <source>
        <dbReference type="Pfam" id="PF00582"/>
    </source>
</evidence>
<dbReference type="PANTHER" id="PTHR46553:SF3">
    <property type="entry name" value="ADENINE NUCLEOTIDE ALPHA HYDROLASES-LIKE SUPERFAMILY PROTEIN"/>
    <property type="match status" value="1"/>
</dbReference>
<gene>
    <name evidence="3" type="ORF">SAMN05216561_11143</name>
</gene>
<name>A0A1I3JVL4_9ACTN</name>
<dbReference type="InterPro" id="IPR006015">
    <property type="entry name" value="Universal_stress_UspA"/>
</dbReference>
<evidence type="ECO:0000313" key="3">
    <source>
        <dbReference type="EMBL" id="SFI64243.1"/>
    </source>
</evidence>
<keyword evidence="4" id="KW-1185">Reference proteome</keyword>
<dbReference type="EMBL" id="FOQG01000011">
    <property type="protein sequence ID" value="SFI64243.1"/>
    <property type="molecule type" value="Genomic_DNA"/>
</dbReference>
<dbReference type="SUPFAM" id="SSF52402">
    <property type="entry name" value="Adenine nucleotide alpha hydrolases-like"/>
    <property type="match status" value="2"/>
</dbReference>
<dbReference type="AlphaFoldDB" id="A0A1I3JVL4"/>
<dbReference type="Pfam" id="PF00582">
    <property type="entry name" value="Usp"/>
    <property type="match status" value="2"/>
</dbReference>
<feature type="domain" description="UspA" evidence="2">
    <location>
        <begin position="139"/>
        <end position="276"/>
    </location>
</feature>
<dbReference type="Gene3D" id="3.40.50.620">
    <property type="entry name" value="HUPs"/>
    <property type="match status" value="2"/>
</dbReference>
<evidence type="ECO:0000256" key="1">
    <source>
        <dbReference type="ARBA" id="ARBA00008791"/>
    </source>
</evidence>
<accession>A0A1I3JVL4</accession>
<feature type="domain" description="UspA" evidence="2">
    <location>
        <begin position="13"/>
        <end position="128"/>
    </location>
</feature>
<dbReference type="Proteomes" id="UP000198649">
    <property type="component" value="Unassembled WGS sequence"/>
</dbReference>
<organism evidence="3 4">
    <name type="scientific">Nocardioides psychrotolerans</name>
    <dbReference type="NCBI Taxonomy" id="1005945"/>
    <lineage>
        <taxon>Bacteria</taxon>
        <taxon>Bacillati</taxon>
        <taxon>Actinomycetota</taxon>
        <taxon>Actinomycetes</taxon>
        <taxon>Propionibacteriales</taxon>
        <taxon>Nocardioidaceae</taxon>
        <taxon>Nocardioides</taxon>
    </lineage>
</organism>
<reference evidence="3 4" key="1">
    <citation type="submission" date="2016-10" db="EMBL/GenBank/DDBJ databases">
        <authorList>
            <person name="de Groot N.N."/>
        </authorList>
    </citation>
    <scope>NUCLEOTIDE SEQUENCE [LARGE SCALE GENOMIC DNA]</scope>
    <source>
        <strain evidence="3 4">CGMCC 1.11156</strain>
    </source>
</reference>